<feature type="chain" id="PRO_5042520827" description="Carboxylesterase type B domain-containing protein" evidence="1">
    <location>
        <begin position="25"/>
        <end position="577"/>
    </location>
</feature>
<dbReference type="SUPFAM" id="SSF53474">
    <property type="entry name" value="alpha/beta-Hydrolases"/>
    <property type="match status" value="1"/>
</dbReference>
<accession>A0AAJ0FTJ7</accession>
<evidence type="ECO:0000313" key="3">
    <source>
        <dbReference type="EMBL" id="KAK2590698.1"/>
    </source>
</evidence>
<dbReference type="Pfam" id="PF00135">
    <property type="entry name" value="COesterase"/>
    <property type="match status" value="2"/>
</dbReference>
<comment type="caution">
    <text evidence="3">The sequence shown here is derived from an EMBL/GenBank/DDBJ whole genome shotgun (WGS) entry which is preliminary data.</text>
</comment>
<dbReference type="PROSITE" id="PS00941">
    <property type="entry name" value="CARBOXYLESTERASE_B_2"/>
    <property type="match status" value="1"/>
</dbReference>
<dbReference type="InterPro" id="IPR050309">
    <property type="entry name" value="Type-B_Carboxylest/Lipase"/>
</dbReference>
<feature type="domain" description="Carboxylesterase type B" evidence="2">
    <location>
        <begin position="255"/>
        <end position="570"/>
    </location>
</feature>
<dbReference type="AlphaFoldDB" id="A0AAJ0FTJ7"/>
<evidence type="ECO:0000313" key="4">
    <source>
        <dbReference type="Proteomes" id="UP001251528"/>
    </source>
</evidence>
<organism evidence="3 4">
    <name type="scientific">Conoideocrella luteorostrata</name>
    <dbReference type="NCBI Taxonomy" id="1105319"/>
    <lineage>
        <taxon>Eukaryota</taxon>
        <taxon>Fungi</taxon>
        <taxon>Dikarya</taxon>
        <taxon>Ascomycota</taxon>
        <taxon>Pezizomycotina</taxon>
        <taxon>Sordariomycetes</taxon>
        <taxon>Hypocreomycetidae</taxon>
        <taxon>Hypocreales</taxon>
        <taxon>Clavicipitaceae</taxon>
        <taxon>Conoideocrella</taxon>
    </lineage>
</organism>
<dbReference type="EMBL" id="JASWJB010000407">
    <property type="protein sequence ID" value="KAK2590698.1"/>
    <property type="molecule type" value="Genomic_DNA"/>
</dbReference>
<dbReference type="InterPro" id="IPR029058">
    <property type="entry name" value="AB_hydrolase_fold"/>
</dbReference>
<reference evidence="3" key="1">
    <citation type="submission" date="2023-06" db="EMBL/GenBank/DDBJ databases">
        <title>Conoideocrella luteorostrata (Hypocreales: Clavicipitaceae), a potential biocontrol fungus for elongate hemlock scale in United States Christmas tree production areas.</title>
        <authorList>
            <person name="Barrett H."/>
            <person name="Lovett B."/>
            <person name="Macias A.M."/>
            <person name="Stajich J.E."/>
            <person name="Kasson M.T."/>
        </authorList>
    </citation>
    <scope>NUCLEOTIDE SEQUENCE</scope>
    <source>
        <strain evidence="3">ARSEF 14590</strain>
    </source>
</reference>
<dbReference type="InterPro" id="IPR002018">
    <property type="entry name" value="CarbesteraseB"/>
</dbReference>
<dbReference type="Proteomes" id="UP001251528">
    <property type="component" value="Unassembled WGS sequence"/>
</dbReference>
<evidence type="ECO:0000256" key="1">
    <source>
        <dbReference type="SAM" id="SignalP"/>
    </source>
</evidence>
<sequence length="577" mass="62792">MLGSSSTISTLVLVLAGAGFGVLATNELPVVDLGYALHRAKWNATGDYYAFNNIRFADPPTGKNRFQPPVPVSTTSRDTIYDASDAGTICTQGYPEWTLVKLAKTVGGTAAELRKKLESDPRNSEDCLFLNVVVPRSIYGKGGGGKKGRCHRNGAPVMVWIYGGGFTSGLKDDELYNPAGLFARAQENGGEGIIYVALNYRLGLYGWMNGLGDKAGVPNVGLLDQRLGLEWCVSRHSVHAQTSIPSSPLISPIRVKKYIHLFGGDPNRVTAFGESAGGGSIMHHLTAGEGNEKMVFKRALIQSPGYQTNLDLPGIFHRILSTASTISGRPITNIAELASLDAPTLYKVNSKVIADSPESSYTFGPTIDGTYVRDLPTVRLLQGKFDPTTQLMLGHNLHEGLAYITPEINTTAQFAVKIDQAFPAISRHSREYILNVLYPPAPQPAYKDDNARAVLLFTEAFFACNTRGLATAHGNRTWNYRFQIPPATHGQDVAYTFYRGGTNATNATIGSVALAMQRYFTKFGKFGNPNAHGGMQGWERYGREAKLVTFGKDGVGADTDELVNRRCDYWLRAGFRE</sequence>
<evidence type="ECO:0000259" key="2">
    <source>
        <dbReference type="Pfam" id="PF00135"/>
    </source>
</evidence>
<dbReference type="InterPro" id="IPR019819">
    <property type="entry name" value="Carboxylesterase_B_CS"/>
</dbReference>
<gene>
    <name evidence="3" type="ORF">QQS21_011622</name>
</gene>
<keyword evidence="1" id="KW-0732">Signal</keyword>
<dbReference type="PANTHER" id="PTHR11559">
    <property type="entry name" value="CARBOXYLESTERASE"/>
    <property type="match status" value="1"/>
</dbReference>
<keyword evidence="4" id="KW-1185">Reference proteome</keyword>
<dbReference type="Gene3D" id="3.40.50.1820">
    <property type="entry name" value="alpha/beta hydrolase"/>
    <property type="match status" value="1"/>
</dbReference>
<feature type="domain" description="Carboxylesterase type B" evidence="2">
    <location>
        <begin position="45"/>
        <end position="231"/>
    </location>
</feature>
<name>A0AAJ0FTJ7_9HYPO</name>
<proteinExistence type="predicted"/>
<feature type="signal peptide" evidence="1">
    <location>
        <begin position="1"/>
        <end position="24"/>
    </location>
</feature>
<protein>
    <recommendedName>
        <fullName evidence="2">Carboxylesterase type B domain-containing protein</fullName>
    </recommendedName>
</protein>